<accession>A0A251NLT8</accession>
<evidence type="ECO:0000256" key="1">
    <source>
        <dbReference type="SAM" id="MobiDB-lite"/>
    </source>
</evidence>
<gene>
    <name evidence="3" type="ORF">PRUPE_6G080300</name>
</gene>
<dbReference type="OrthoDB" id="912098at2759"/>
<organism evidence="3 4">
    <name type="scientific">Prunus persica</name>
    <name type="common">Peach</name>
    <name type="synonym">Amygdalus persica</name>
    <dbReference type="NCBI Taxonomy" id="3760"/>
    <lineage>
        <taxon>Eukaryota</taxon>
        <taxon>Viridiplantae</taxon>
        <taxon>Streptophyta</taxon>
        <taxon>Embryophyta</taxon>
        <taxon>Tracheophyta</taxon>
        <taxon>Spermatophyta</taxon>
        <taxon>Magnoliopsida</taxon>
        <taxon>eudicotyledons</taxon>
        <taxon>Gunneridae</taxon>
        <taxon>Pentapetalae</taxon>
        <taxon>rosids</taxon>
        <taxon>fabids</taxon>
        <taxon>Rosales</taxon>
        <taxon>Rosaceae</taxon>
        <taxon>Amygdaloideae</taxon>
        <taxon>Amygdaleae</taxon>
        <taxon>Prunus</taxon>
    </lineage>
</organism>
<keyword evidence="4" id="KW-1185">Reference proteome</keyword>
<dbReference type="Gramene" id="ONI00284">
    <property type="protein sequence ID" value="ONI00284"/>
    <property type="gene ID" value="PRUPE_6G080300"/>
</dbReference>
<keyword evidence="2" id="KW-0732">Signal</keyword>
<sequence length="90" mass="10098">MHHQLKLNMRRQTPIHLLLVWLLLAASQYHYTINVQAIETVQFKHNSAQPGSGSGSGTRYVLPTWVSGRKIHKTPSGPNPVGNHRPPSKQ</sequence>
<feature type="signal peptide" evidence="2">
    <location>
        <begin position="1"/>
        <end position="27"/>
    </location>
</feature>
<dbReference type="Proteomes" id="UP000006882">
    <property type="component" value="Chromosome G6"/>
</dbReference>
<protein>
    <recommendedName>
        <fullName evidence="5">CLAVATA3/ESR (CLE)-related protein 46</fullName>
    </recommendedName>
</protein>
<evidence type="ECO:0000313" key="4">
    <source>
        <dbReference type="Proteomes" id="UP000006882"/>
    </source>
</evidence>
<evidence type="ECO:0000256" key="2">
    <source>
        <dbReference type="SAM" id="SignalP"/>
    </source>
</evidence>
<reference evidence="3 4" key="1">
    <citation type="journal article" date="2013" name="Nat. Genet.">
        <title>The high-quality draft genome of peach (Prunus persica) identifies unique patterns of genetic diversity, domestication and genome evolution.</title>
        <authorList>
            <consortium name="International Peach Genome Initiative"/>
            <person name="Verde I."/>
            <person name="Abbott A.G."/>
            <person name="Scalabrin S."/>
            <person name="Jung S."/>
            <person name="Shu S."/>
            <person name="Marroni F."/>
            <person name="Zhebentyayeva T."/>
            <person name="Dettori M.T."/>
            <person name="Grimwood J."/>
            <person name="Cattonaro F."/>
            <person name="Zuccolo A."/>
            <person name="Rossini L."/>
            <person name="Jenkins J."/>
            <person name="Vendramin E."/>
            <person name="Meisel L.A."/>
            <person name="Decroocq V."/>
            <person name="Sosinski B."/>
            <person name="Prochnik S."/>
            <person name="Mitros T."/>
            <person name="Policriti A."/>
            <person name="Cipriani G."/>
            <person name="Dondini L."/>
            <person name="Ficklin S."/>
            <person name="Goodstein D.M."/>
            <person name="Xuan P."/>
            <person name="Del Fabbro C."/>
            <person name="Aramini V."/>
            <person name="Copetti D."/>
            <person name="Gonzalez S."/>
            <person name="Horner D.S."/>
            <person name="Falchi R."/>
            <person name="Lucas S."/>
            <person name="Mica E."/>
            <person name="Maldonado J."/>
            <person name="Lazzari B."/>
            <person name="Bielenberg D."/>
            <person name="Pirona R."/>
            <person name="Miculan M."/>
            <person name="Barakat A."/>
            <person name="Testolin R."/>
            <person name="Stella A."/>
            <person name="Tartarini S."/>
            <person name="Tonutti P."/>
            <person name="Arus P."/>
            <person name="Orellana A."/>
            <person name="Wells C."/>
            <person name="Main D."/>
            <person name="Vizzotto G."/>
            <person name="Silva H."/>
            <person name="Salamini F."/>
            <person name="Schmutz J."/>
            <person name="Morgante M."/>
            <person name="Rokhsar D.S."/>
        </authorList>
    </citation>
    <scope>NUCLEOTIDE SEQUENCE [LARGE SCALE GENOMIC DNA]</scope>
    <source>
        <strain evidence="4">cv. Nemared</strain>
    </source>
</reference>
<name>A0A251NLT8_PRUPE</name>
<proteinExistence type="predicted"/>
<evidence type="ECO:0000313" key="3">
    <source>
        <dbReference type="EMBL" id="ONI00284.1"/>
    </source>
</evidence>
<dbReference type="AlphaFoldDB" id="A0A251NLT8"/>
<dbReference type="EMBL" id="CM007656">
    <property type="protein sequence ID" value="ONI00284.1"/>
    <property type="molecule type" value="Genomic_DNA"/>
</dbReference>
<feature type="chain" id="PRO_5011757529" description="CLAVATA3/ESR (CLE)-related protein 46" evidence="2">
    <location>
        <begin position="28"/>
        <end position="90"/>
    </location>
</feature>
<evidence type="ECO:0008006" key="5">
    <source>
        <dbReference type="Google" id="ProtNLM"/>
    </source>
</evidence>
<feature type="region of interest" description="Disordered" evidence="1">
    <location>
        <begin position="68"/>
        <end position="90"/>
    </location>
</feature>